<dbReference type="RefSeq" id="WP_286038333.1">
    <property type="nucleotide sequence ID" value="NZ_CP183077.1"/>
</dbReference>
<reference evidence="1 2" key="1">
    <citation type="submission" date="2023-06" db="EMBL/GenBank/DDBJ databases">
        <title>Influencing factors and mechanism of Cr(VI) reduction by facultative anaerobic Exiguobacterium sp. PY14.</title>
        <authorList>
            <person name="Zou L."/>
        </authorList>
    </citation>
    <scope>NUCLEOTIDE SEQUENCE [LARGE SCALE GENOMIC DNA]</scope>
    <source>
        <strain evidence="1 2">PY14</strain>
    </source>
</reference>
<keyword evidence="2" id="KW-1185">Reference proteome</keyword>
<protein>
    <submittedName>
        <fullName evidence="1">Uncharacterized protein</fullName>
    </submittedName>
</protein>
<dbReference type="InterPro" id="IPR045633">
    <property type="entry name" value="DUF6414"/>
</dbReference>
<proteinExistence type="predicted"/>
<sequence>MFKNMIYFDTQKVAEYKAVLEGKKHVAIKNVKISSSKSLDAKISVLSGTIGGTNEMEGELINNLVLDCNEFEELLNEKGGDYYFDFMATDYDIETITKSSIILFEGSLNIPKEFDMMELINQFKPLLINSMNVANAQEEELFKKIFEKESTKIPVFIESSQLGERQVFTKLTSTELLMDMDALEDYEEEEVTFIAKIASRKQVGDEPIVVFDIMKDLFSISRGLRRQMGQSEIEGIENIKSDKNTLELEVLAIYR</sequence>
<accession>A0ABT7MNN7</accession>
<comment type="caution">
    <text evidence="1">The sequence shown here is derived from an EMBL/GenBank/DDBJ whole genome shotgun (WGS) entry which is preliminary data.</text>
</comment>
<gene>
    <name evidence="1" type="ORF">QR695_07240</name>
</gene>
<dbReference type="Proteomes" id="UP001230807">
    <property type="component" value="Unassembled WGS sequence"/>
</dbReference>
<dbReference type="EMBL" id="JASWER010000005">
    <property type="protein sequence ID" value="MDL5376800.1"/>
    <property type="molecule type" value="Genomic_DNA"/>
</dbReference>
<evidence type="ECO:0000313" key="2">
    <source>
        <dbReference type="Proteomes" id="UP001230807"/>
    </source>
</evidence>
<evidence type="ECO:0000313" key="1">
    <source>
        <dbReference type="EMBL" id="MDL5376800.1"/>
    </source>
</evidence>
<organism evidence="1 2">
    <name type="scientific">Exiguobacterium mexicanum</name>
    <dbReference type="NCBI Taxonomy" id="340146"/>
    <lineage>
        <taxon>Bacteria</taxon>
        <taxon>Bacillati</taxon>
        <taxon>Bacillota</taxon>
        <taxon>Bacilli</taxon>
        <taxon>Bacillales</taxon>
        <taxon>Bacillales Family XII. Incertae Sedis</taxon>
        <taxon>Exiguobacterium</taxon>
    </lineage>
</organism>
<dbReference type="Pfam" id="PF19952">
    <property type="entry name" value="DUF6414"/>
    <property type="match status" value="1"/>
</dbReference>
<name>A0ABT7MNN7_9BACL</name>